<evidence type="ECO:0000256" key="1">
    <source>
        <dbReference type="SAM" id="MobiDB-lite"/>
    </source>
</evidence>
<dbReference type="HOGENOM" id="CLU_3065259_0_0_6"/>
<gene>
    <name evidence="2" type="ORF">B597_007840</name>
</gene>
<reference evidence="2 3" key="1">
    <citation type="journal article" date="2013" name="Genome Announc.">
        <title>Draft Genome of the Nitrogen-Fixing Bacterium Pseudomonas stutzeri Strain KOS6 Isolated from Industrial Hydrocarbon Sludge.</title>
        <authorList>
            <person name="Grigoryeva T.V."/>
            <person name="Laikov A.V."/>
            <person name="Naumova R.P."/>
            <person name="Manolov A.I."/>
            <person name="Larin A.K."/>
            <person name="Karpova I.Y."/>
            <person name="Semashko T.A."/>
            <person name="Alexeev D.G."/>
            <person name="Kostryukova E.S."/>
            <person name="Muller R."/>
            <person name="Govorun V.M."/>
        </authorList>
    </citation>
    <scope>NUCLEOTIDE SEQUENCE [LARGE SCALE GENOMIC DNA]</scope>
    <source>
        <strain evidence="2 3">KOS6</strain>
    </source>
</reference>
<protein>
    <submittedName>
        <fullName evidence="2">Uncharacterized protein</fullName>
    </submittedName>
</protein>
<dbReference type="RefSeq" id="WP_003292798.1">
    <property type="nucleotide sequence ID" value="NZ_KK020675.1"/>
</dbReference>
<name>A0A061JUH3_STUST</name>
<feature type="compositionally biased region" description="Basic and acidic residues" evidence="1">
    <location>
        <begin position="1"/>
        <end position="45"/>
    </location>
</feature>
<proteinExistence type="predicted"/>
<evidence type="ECO:0000313" key="3">
    <source>
        <dbReference type="Proteomes" id="UP000026923"/>
    </source>
</evidence>
<organism evidence="2 3">
    <name type="scientific">Stutzerimonas stutzeri KOS6</name>
    <dbReference type="NCBI Taxonomy" id="1218352"/>
    <lineage>
        <taxon>Bacteria</taxon>
        <taxon>Pseudomonadati</taxon>
        <taxon>Pseudomonadota</taxon>
        <taxon>Gammaproteobacteria</taxon>
        <taxon>Pseudomonadales</taxon>
        <taxon>Pseudomonadaceae</taxon>
        <taxon>Stutzerimonas</taxon>
    </lineage>
</organism>
<accession>A0A061JUH3</accession>
<sequence length="53" mass="5929">MSEHDERAGPARDEAHSEPQQERPAPDVPEHMKPENLEKLRDYGKDAIPPGVA</sequence>
<evidence type="ECO:0000313" key="2">
    <source>
        <dbReference type="EMBL" id="EWC41829.1"/>
    </source>
</evidence>
<dbReference type="EMBL" id="AMCZ02000007">
    <property type="protein sequence ID" value="EWC41829.1"/>
    <property type="molecule type" value="Genomic_DNA"/>
</dbReference>
<dbReference type="eggNOG" id="ENOG50319KN">
    <property type="taxonomic scope" value="Bacteria"/>
</dbReference>
<dbReference type="AlphaFoldDB" id="A0A061JUH3"/>
<feature type="region of interest" description="Disordered" evidence="1">
    <location>
        <begin position="1"/>
        <end position="53"/>
    </location>
</feature>
<dbReference type="Proteomes" id="UP000026923">
    <property type="component" value="Unassembled WGS sequence"/>
</dbReference>
<comment type="caution">
    <text evidence="2">The sequence shown here is derived from an EMBL/GenBank/DDBJ whole genome shotgun (WGS) entry which is preliminary data.</text>
</comment>